<evidence type="ECO:0000313" key="3">
    <source>
        <dbReference type="Proteomes" id="UP000813463"/>
    </source>
</evidence>
<protein>
    <submittedName>
        <fullName evidence="4">Uncharacterized protein isoform X1</fullName>
    </submittedName>
</protein>
<dbReference type="PANTHER" id="PTHR13343:SF29">
    <property type="entry name" value="PYRIDOXAMINE 5'-PHOSPHATE OXIDASE FAMILY PROTEIN"/>
    <property type="match status" value="1"/>
</dbReference>
<dbReference type="Proteomes" id="UP000813463">
    <property type="component" value="Chromosome 1"/>
</dbReference>
<dbReference type="PANTHER" id="PTHR13343">
    <property type="entry name" value="CREG1 PROTEIN"/>
    <property type="match status" value="1"/>
</dbReference>
<dbReference type="GeneID" id="110785571"/>
<dbReference type="RefSeq" id="XP_056685284.1">
    <property type="nucleotide sequence ID" value="XM_056829306.1"/>
</dbReference>
<keyword evidence="3" id="KW-1185">Reference proteome</keyword>
<proteinExistence type="predicted"/>
<organism evidence="3 4">
    <name type="scientific">Spinacia oleracea</name>
    <name type="common">Spinach</name>
    <dbReference type="NCBI Taxonomy" id="3562"/>
    <lineage>
        <taxon>Eukaryota</taxon>
        <taxon>Viridiplantae</taxon>
        <taxon>Streptophyta</taxon>
        <taxon>Embryophyta</taxon>
        <taxon>Tracheophyta</taxon>
        <taxon>Spermatophyta</taxon>
        <taxon>Magnoliopsida</taxon>
        <taxon>eudicotyledons</taxon>
        <taxon>Gunneridae</taxon>
        <taxon>Pentapetalae</taxon>
        <taxon>Caryophyllales</taxon>
        <taxon>Chenopodiaceae</taxon>
        <taxon>Chenopodioideae</taxon>
        <taxon>Anserineae</taxon>
        <taxon>Spinacia</taxon>
    </lineage>
</organism>
<sequence length="424" mass="47016">METLSSSVFLSKIPEKNNNPGCQLPQFSIRRWNNRSGCLRFNESLNLCSWGVTSERVGIAGSSRVLAVSKKVSGAESENNPSSDDVHVLASDDVLTFPESVKECMKWLLQLCCDGFFHILKANTNPTQSPKRSFDDAPKTASTPAGSGSGTGGSRAGLFRTPISGGVQSATSAHGLPRPALAVRNLMEQARFAHLCTVMSRMHHRREGYPFGSLVDFAPDAMGHPIFSFSPLAIHTRNLLADPRCTLVVQIPGWSGLSNARVTIFGDVYPLPEDQQEWAHKQYIRKHQQGPSQQWGNFYYFRMQNISDVYFIGGFGTVAWVDVKEYEDIQPDKIALEGGEQYLKELNAIFSKPLKKLLSTEIELDDAALISIDSRGTDVRVRQGAQFNIQRISFEEGHAVETLEEAKSALQKLIKNGQVYNFQK</sequence>
<dbReference type="Pfam" id="PF13883">
    <property type="entry name" value="CREG_beta-barrel"/>
    <property type="match status" value="1"/>
</dbReference>
<dbReference type="SUPFAM" id="SSF50475">
    <property type="entry name" value="FMN-binding split barrel"/>
    <property type="match status" value="1"/>
</dbReference>
<dbReference type="Gene3D" id="2.30.110.10">
    <property type="entry name" value="Electron Transport, Fmn-binding Protein, Chain A"/>
    <property type="match status" value="1"/>
</dbReference>
<accession>A0ABM3QPJ1</accession>
<evidence type="ECO:0000256" key="1">
    <source>
        <dbReference type="SAM" id="MobiDB-lite"/>
    </source>
</evidence>
<feature type="region of interest" description="Disordered" evidence="1">
    <location>
        <begin position="127"/>
        <end position="158"/>
    </location>
</feature>
<dbReference type="InterPro" id="IPR055343">
    <property type="entry name" value="CREG_beta-barrel"/>
</dbReference>
<reference evidence="4" key="2">
    <citation type="submission" date="2025-08" db="UniProtKB">
        <authorList>
            <consortium name="RefSeq"/>
        </authorList>
    </citation>
    <scope>IDENTIFICATION</scope>
    <source>
        <tissue evidence="4">Leaf</tissue>
    </source>
</reference>
<dbReference type="InterPro" id="IPR037119">
    <property type="entry name" value="Haem_oxidase_HugZ-like_sf"/>
</dbReference>
<name>A0ABM3QPJ1_SPIOL</name>
<gene>
    <name evidence="4" type="primary">LOC110785571</name>
</gene>
<dbReference type="Gene3D" id="3.20.180.10">
    <property type="entry name" value="PNP-oxidase-like"/>
    <property type="match status" value="1"/>
</dbReference>
<dbReference type="InterPro" id="IPR012349">
    <property type="entry name" value="Split_barrel_FMN-bd"/>
</dbReference>
<evidence type="ECO:0000259" key="2">
    <source>
        <dbReference type="Pfam" id="PF13883"/>
    </source>
</evidence>
<evidence type="ECO:0000313" key="4">
    <source>
        <dbReference type="RefSeq" id="XP_056685284.1"/>
    </source>
</evidence>
<reference evidence="3" key="1">
    <citation type="journal article" date="2021" name="Nat. Commun.">
        <title>Genomic analyses provide insights into spinach domestication and the genetic basis of agronomic traits.</title>
        <authorList>
            <person name="Cai X."/>
            <person name="Sun X."/>
            <person name="Xu C."/>
            <person name="Sun H."/>
            <person name="Wang X."/>
            <person name="Ge C."/>
            <person name="Zhang Z."/>
            <person name="Wang Q."/>
            <person name="Fei Z."/>
            <person name="Jiao C."/>
            <person name="Wang Q."/>
        </authorList>
    </citation>
    <scope>NUCLEOTIDE SEQUENCE [LARGE SCALE GENOMIC DNA]</scope>
    <source>
        <strain evidence="3">cv. Varoflay</strain>
    </source>
</reference>
<feature type="domain" description="CREG-like beta-barrel" evidence="2">
    <location>
        <begin position="183"/>
        <end position="327"/>
    </location>
</feature>